<sequence>IPGSTELSYKLDQYPNEINNPTRNIYTQAAAPPQPKDNIDIDSRVINHIKQELLKDLSNQNKLDGISGGFSHYNYEPMITPIPSQRRENMNIVEQIKQEVLKDLPNQNNQRDDAISITSDSTLNIDKEVISQLKAEALQEIKSELKQRLREEVESSLI</sequence>
<evidence type="ECO:0000313" key="2">
    <source>
        <dbReference type="Proteomes" id="UP000265703"/>
    </source>
</evidence>
<organism evidence="1 2">
    <name type="scientific">Glomus cerebriforme</name>
    <dbReference type="NCBI Taxonomy" id="658196"/>
    <lineage>
        <taxon>Eukaryota</taxon>
        <taxon>Fungi</taxon>
        <taxon>Fungi incertae sedis</taxon>
        <taxon>Mucoromycota</taxon>
        <taxon>Glomeromycotina</taxon>
        <taxon>Glomeromycetes</taxon>
        <taxon>Glomerales</taxon>
        <taxon>Glomeraceae</taxon>
        <taxon>Glomus</taxon>
    </lineage>
</organism>
<keyword evidence="2" id="KW-1185">Reference proteome</keyword>
<evidence type="ECO:0000313" key="1">
    <source>
        <dbReference type="EMBL" id="RIA94313.1"/>
    </source>
</evidence>
<name>A0A397T7X8_9GLOM</name>
<comment type="caution">
    <text evidence="1">The sequence shown here is derived from an EMBL/GenBank/DDBJ whole genome shotgun (WGS) entry which is preliminary data.</text>
</comment>
<gene>
    <name evidence="1" type="ORF">C1645_760411</name>
</gene>
<dbReference type="Proteomes" id="UP000265703">
    <property type="component" value="Unassembled WGS sequence"/>
</dbReference>
<dbReference type="AlphaFoldDB" id="A0A397T7X8"/>
<dbReference type="EMBL" id="QKYT01000084">
    <property type="protein sequence ID" value="RIA94313.1"/>
    <property type="molecule type" value="Genomic_DNA"/>
</dbReference>
<protein>
    <submittedName>
        <fullName evidence="1">Uncharacterized protein</fullName>
    </submittedName>
</protein>
<proteinExistence type="predicted"/>
<feature type="non-terminal residue" evidence="1">
    <location>
        <position position="1"/>
    </location>
</feature>
<accession>A0A397T7X8</accession>
<feature type="non-terminal residue" evidence="1">
    <location>
        <position position="158"/>
    </location>
</feature>
<reference evidence="1 2" key="1">
    <citation type="submission" date="2018-06" db="EMBL/GenBank/DDBJ databases">
        <title>Comparative genomics reveals the genomic features of Rhizophagus irregularis, R. cerebriforme, R. diaphanum and Gigaspora rosea, and their symbiotic lifestyle signature.</title>
        <authorList>
            <person name="Morin E."/>
            <person name="San Clemente H."/>
            <person name="Chen E.C.H."/>
            <person name="De La Providencia I."/>
            <person name="Hainaut M."/>
            <person name="Kuo A."/>
            <person name="Kohler A."/>
            <person name="Murat C."/>
            <person name="Tang N."/>
            <person name="Roy S."/>
            <person name="Loubradou J."/>
            <person name="Henrissat B."/>
            <person name="Grigoriev I.V."/>
            <person name="Corradi N."/>
            <person name="Roux C."/>
            <person name="Martin F.M."/>
        </authorList>
    </citation>
    <scope>NUCLEOTIDE SEQUENCE [LARGE SCALE GENOMIC DNA]</scope>
    <source>
        <strain evidence="1 2">DAOM 227022</strain>
    </source>
</reference>